<dbReference type="GO" id="GO:0005886">
    <property type="term" value="C:plasma membrane"/>
    <property type="evidence" value="ECO:0007669"/>
    <property type="project" value="TreeGrafter"/>
</dbReference>
<dbReference type="InterPro" id="IPR011047">
    <property type="entry name" value="Quinoprotein_ADH-like_sf"/>
</dbReference>
<evidence type="ECO:0000256" key="11">
    <source>
        <dbReference type="SAM" id="MobiDB-lite"/>
    </source>
</evidence>
<feature type="repeat" description="WD" evidence="10">
    <location>
        <begin position="455"/>
        <end position="496"/>
    </location>
</feature>
<dbReference type="GO" id="GO:0007166">
    <property type="term" value="P:cell surface receptor signaling pathway"/>
    <property type="evidence" value="ECO:0007669"/>
    <property type="project" value="InterPro"/>
</dbReference>
<evidence type="ECO:0000256" key="5">
    <source>
        <dbReference type="ARBA" id="ARBA00022989"/>
    </source>
</evidence>
<feature type="transmembrane region" description="Helical" evidence="12">
    <location>
        <begin position="600"/>
        <end position="623"/>
    </location>
</feature>
<dbReference type="InterPro" id="IPR036445">
    <property type="entry name" value="GPCR_2_extracell_dom_sf"/>
</dbReference>
<dbReference type="PROSITE" id="PS50082">
    <property type="entry name" value="WD_REPEATS_2"/>
    <property type="match status" value="4"/>
</dbReference>
<evidence type="ECO:0000256" key="7">
    <source>
        <dbReference type="ARBA" id="ARBA00023136"/>
    </source>
</evidence>
<keyword evidence="9" id="KW-0807">Transducer</keyword>
<dbReference type="AlphaFoldDB" id="A0AA41T9B0"/>
<dbReference type="Pfam" id="PF00400">
    <property type="entry name" value="WD40"/>
    <property type="match status" value="4"/>
</dbReference>
<feature type="repeat" description="WD" evidence="10">
    <location>
        <begin position="21"/>
        <end position="56"/>
    </location>
</feature>
<dbReference type="Proteomes" id="UP001166674">
    <property type="component" value="Unassembled WGS sequence"/>
</dbReference>
<evidence type="ECO:0000259" key="13">
    <source>
        <dbReference type="PROSITE" id="PS50261"/>
    </source>
</evidence>
<keyword evidence="2 10" id="KW-0853">WD repeat</keyword>
<feature type="transmembrane region" description="Helical" evidence="12">
    <location>
        <begin position="783"/>
        <end position="805"/>
    </location>
</feature>
<proteinExistence type="predicted"/>
<dbReference type="PRINTS" id="PR00249">
    <property type="entry name" value="GPCRSECRETIN"/>
</dbReference>
<dbReference type="FunFam" id="2.130.10.10:FF:000207">
    <property type="entry name" value="Cilia- and flagella-associated protein 52"/>
    <property type="match status" value="1"/>
</dbReference>
<evidence type="ECO:0000256" key="10">
    <source>
        <dbReference type="PROSITE-ProRule" id="PRU00221"/>
    </source>
</evidence>
<keyword evidence="5 12" id="KW-1133">Transmembrane helix</keyword>
<dbReference type="PROSITE" id="PS50261">
    <property type="entry name" value="G_PROTEIN_RECEP_F2_4"/>
    <property type="match status" value="1"/>
</dbReference>
<evidence type="ECO:0000256" key="8">
    <source>
        <dbReference type="ARBA" id="ARBA00023170"/>
    </source>
</evidence>
<dbReference type="InterPro" id="IPR017981">
    <property type="entry name" value="GPCR_2-like_7TM"/>
</dbReference>
<dbReference type="GO" id="GO:0017046">
    <property type="term" value="F:peptide hormone binding"/>
    <property type="evidence" value="ECO:0007669"/>
    <property type="project" value="TreeGrafter"/>
</dbReference>
<dbReference type="GO" id="GO:0004967">
    <property type="term" value="F:glucagon receptor activity"/>
    <property type="evidence" value="ECO:0007669"/>
    <property type="project" value="TreeGrafter"/>
</dbReference>
<keyword evidence="14" id="KW-0969">Cilium</keyword>
<evidence type="ECO:0000313" key="15">
    <source>
        <dbReference type="Proteomes" id="UP001166674"/>
    </source>
</evidence>
<dbReference type="SUPFAM" id="SSF50998">
    <property type="entry name" value="Quinoprotein alcohol dehydrogenase-like"/>
    <property type="match status" value="1"/>
</dbReference>
<evidence type="ECO:0000256" key="2">
    <source>
        <dbReference type="ARBA" id="ARBA00022574"/>
    </source>
</evidence>
<dbReference type="PANTHER" id="PTHR45620:SF23">
    <property type="entry name" value="GLUCAGON-LIKE PEPTIDE 2 RECEPTOR"/>
    <property type="match status" value="1"/>
</dbReference>
<dbReference type="PROSITE" id="PS50294">
    <property type="entry name" value="WD_REPEATS_REGION"/>
    <property type="match status" value="2"/>
</dbReference>
<keyword evidence="7 12" id="KW-0472">Membrane</keyword>
<name>A0AA41T9B0_SCICA</name>
<dbReference type="InterPro" id="IPR019775">
    <property type="entry name" value="WD40_repeat_CS"/>
</dbReference>
<gene>
    <name evidence="14" type="ORF">SUZIE_197710</name>
</gene>
<evidence type="ECO:0000256" key="4">
    <source>
        <dbReference type="ARBA" id="ARBA00022737"/>
    </source>
</evidence>
<dbReference type="InterPro" id="IPR001680">
    <property type="entry name" value="WD40_rpt"/>
</dbReference>
<comment type="subcellular location">
    <subcellularLocation>
        <location evidence="1">Membrane</location>
        <topology evidence="1">Multi-pass membrane protein</topology>
    </subcellularLocation>
</comment>
<dbReference type="InterPro" id="IPR015943">
    <property type="entry name" value="WD40/YVTN_repeat-like_dom_sf"/>
</dbReference>
<feature type="repeat" description="WD" evidence="10">
    <location>
        <begin position="327"/>
        <end position="360"/>
    </location>
</feature>
<feature type="domain" description="G-protein coupled receptors family 2 profile 2" evidence="13">
    <location>
        <begin position="598"/>
        <end position="738"/>
    </location>
</feature>
<feature type="transmembrane region" description="Helical" evidence="12">
    <location>
        <begin position="635"/>
        <end position="655"/>
    </location>
</feature>
<dbReference type="Pfam" id="PF00002">
    <property type="entry name" value="7tm_2"/>
    <property type="match status" value="2"/>
</dbReference>
<dbReference type="EMBL" id="JAATJV010423190">
    <property type="protein sequence ID" value="MBZ3888389.1"/>
    <property type="molecule type" value="Genomic_DNA"/>
</dbReference>
<evidence type="ECO:0000256" key="9">
    <source>
        <dbReference type="ARBA" id="ARBA00023224"/>
    </source>
</evidence>
<evidence type="ECO:0000256" key="1">
    <source>
        <dbReference type="ARBA" id="ARBA00004141"/>
    </source>
</evidence>
<keyword evidence="15" id="KW-1185">Reference proteome</keyword>
<keyword evidence="3 12" id="KW-0812">Transmembrane</keyword>
<reference evidence="14" key="1">
    <citation type="submission" date="2020-03" db="EMBL/GenBank/DDBJ databases">
        <title>Studies in the Genomics of Life Span.</title>
        <authorList>
            <person name="Glass D."/>
        </authorList>
    </citation>
    <scope>NUCLEOTIDE SEQUENCE</scope>
    <source>
        <strain evidence="14">SUZIE</strain>
        <tissue evidence="14">Muscle</tissue>
    </source>
</reference>
<dbReference type="InterPro" id="IPR050332">
    <property type="entry name" value="GPCR_2"/>
</dbReference>
<dbReference type="SMART" id="SM00320">
    <property type="entry name" value="WD40"/>
    <property type="match status" value="10"/>
</dbReference>
<dbReference type="SUPFAM" id="SSF82171">
    <property type="entry name" value="DPP6 N-terminal domain-like"/>
    <property type="match status" value="1"/>
</dbReference>
<dbReference type="InterPro" id="IPR000832">
    <property type="entry name" value="GPCR_2_secretin-like"/>
</dbReference>
<dbReference type="FunFam" id="2.130.10.10:FF:000291">
    <property type="entry name" value="Cilia-and flagella-associated protein 52 isoform X1"/>
    <property type="match status" value="1"/>
</dbReference>
<evidence type="ECO:0000313" key="14">
    <source>
        <dbReference type="EMBL" id="MBZ3888389.1"/>
    </source>
</evidence>
<keyword evidence="4" id="KW-0677">Repeat</keyword>
<feature type="region of interest" description="Disordered" evidence="11">
    <location>
        <begin position="878"/>
        <end position="899"/>
    </location>
</feature>
<evidence type="ECO:0000256" key="6">
    <source>
        <dbReference type="ARBA" id="ARBA00023040"/>
    </source>
</evidence>
<organism evidence="14 15">
    <name type="scientific">Sciurus carolinensis</name>
    <name type="common">Eastern gray squirrel</name>
    <dbReference type="NCBI Taxonomy" id="30640"/>
    <lineage>
        <taxon>Eukaryota</taxon>
        <taxon>Metazoa</taxon>
        <taxon>Chordata</taxon>
        <taxon>Craniata</taxon>
        <taxon>Vertebrata</taxon>
        <taxon>Euteleostomi</taxon>
        <taxon>Mammalia</taxon>
        <taxon>Eutheria</taxon>
        <taxon>Euarchontoglires</taxon>
        <taxon>Glires</taxon>
        <taxon>Rodentia</taxon>
        <taxon>Sciuromorpha</taxon>
        <taxon>Sciuridae</taxon>
        <taxon>Sciurinae</taxon>
        <taxon>Sciurini</taxon>
        <taxon>Sciurus</taxon>
    </lineage>
</organism>
<dbReference type="PROSITE" id="PS00678">
    <property type="entry name" value="WD_REPEATS_1"/>
    <property type="match status" value="1"/>
</dbReference>
<dbReference type="GO" id="GO:0007188">
    <property type="term" value="P:adenylate cyclase-modulating G protein-coupled receptor signaling pathway"/>
    <property type="evidence" value="ECO:0007669"/>
    <property type="project" value="TreeGrafter"/>
</dbReference>
<feature type="transmembrane region" description="Helical" evidence="12">
    <location>
        <begin position="721"/>
        <end position="741"/>
    </location>
</feature>
<keyword evidence="14" id="KW-0966">Cell projection</keyword>
<evidence type="ECO:0000256" key="3">
    <source>
        <dbReference type="ARBA" id="ARBA00022692"/>
    </source>
</evidence>
<keyword evidence="6" id="KW-0297">G-protein coupled receptor</keyword>
<feature type="repeat" description="WD" evidence="10">
    <location>
        <begin position="371"/>
        <end position="404"/>
    </location>
</feature>
<dbReference type="Gene3D" id="2.130.10.10">
    <property type="entry name" value="YVTN repeat-like/Quinoprotein amine dehydrogenase"/>
    <property type="match status" value="3"/>
</dbReference>
<sequence length="917" mass="102774">MGFKADIILWDYKKRELIARLSLHKGKIEALAFSPNDLYLVSLGGPDDGSVVVWSIAQRDAICGSPAAGLNVGNATTVVFSRCRDEMFITAGNGTIRVWELDLPNRKIWPTECQTGQMKRIAMSITMADDDSFFYLGTTTGDILKMNPRTKLLADTGPVKDKYSLVSRDQHVLLCRVISPTLLATQTFTRKESVEKNKKKIQLQGGVTSIALRGEGHQFFVGTEESHIYRVNFTDFKETLISTCHFEAVQDIVFPFGTAELFATCAKKDIRVWHTLSNKELLRITVPNMTCHGLDFMRDGKSIISAWDDGKIRAFAPETGRLMYVINSAHRIGVTAIATTSDCKRVISGGGEGEVRVWQIGCQTQKLEEALKEHKSSVSCIRVKKNNEECVTASTDGTCIIWDLVRLRRNQMILANTLFQCVCYHPEEFQIITSGTDRKIAYWEVFDGSVIRELEGSLSGSVNGMDITQEGVHFVTGGSDHLVKVWDYNEGEVTHVGVGHSGNITRLRISPGNQYIISATGSLLEETTRKWAQYKEKCLRDLLKEPSESSGRAYRHCLARGTWQTLVNATDIWQDDSECSEDHSFKQNVENYALLSTLQLMYTVGYSLSLVSLLLALTLLLFLRKLHCTRNYIHMNLFASFILKALAVLVKDIVFDNSYSKRPDNESGWLSYLSEISTSCRSVQVFLHYCVGANHLWLLVEGLYLHALLEPTVLPERRLWPRYLVVGWAFPVLFVVPWGFARAHLENTGLAKSTLVLIPLLGVHEILFSFITDDQIQGFSKLIRLFIQLTLSSFHGFLVALQYGFVNGEVKAELRKFWVRFLLARHSGCGAWVLGKNFRLLGKCPKKLSDGDGAETLRKLQSSPVGCHLATRGLGELGAHPHRNHTAWPRGSSLSESSEGDFTLANTMEEILEESEI</sequence>
<dbReference type="PANTHER" id="PTHR45620">
    <property type="entry name" value="PDF RECEPTOR-LIKE PROTEIN-RELATED"/>
    <property type="match status" value="1"/>
</dbReference>
<keyword evidence="14" id="KW-0282">Flagellum</keyword>
<evidence type="ECO:0000256" key="12">
    <source>
        <dbReference type="SAM" id="Phobius"/>
    </source>
</evidence>
<dbReference type="SUPFAM" id="SSF111418">
    <property type="entry name" value="Hormone receptor domain"/>
    <property type="match status" value="1"/>
</dbReference>
<protein>
    <submittedName>
        <fullName evidence="14">Cilia- and flagella-associated protein 52</fullName>
    </submittedName>
</protein>
<keyword evidence="8" id="KW-0675">Receptor</keyword>
<dbReference type="Gene3D" id="1.20.1070.10">
    <property type="entry name" value="Rhodopsin 7-helix transmembrane proteins"/>
    <property type="match status" value="2"/>
</dbReference>
<comment type="caution">
    <text evidence="14">The sequence shown here is derived from an EMBL/GenBank/DDBJ whole genome shotgun (WGS) entry which is preliminary data.</text>
</comment>
<feature type="transmembrane region" description="Helical" evidence="12">
    <location>
        <begin position="753"/>
        <end position="771"/>
    </location>
</feature>
<accession>A0AA41T9B0</accession>